<evidence type="ECO:0000313" key="4">
    <source>
        <dbReference type="Proteomes" id="UP000064029"/>
    </source>
</evidence>
<proteinExistence type="predicted"/>
<protein>
    <recommendedName>
        <fullName evidence="6">Type VI secretion protein</fullName>
    </recommendedName>
</protein>
<evidence type="ECO:0000256" key="1">
    <source>
        <dbReference type="SAM" id="SignalP"/>
    </source>
</evidence>
<evidence type="ECO:0008006" key="6">
    <source>
        <dbReference type="Google" id="ProtNLM"/>
    </source>
</evidence>
<dbReference type="OrthoDB" id="9100059at2"/>
<evidence type="ECO:0000313" key="2">
    <source>
        <dbReference type="EMBL" id="KVG57231.1"/>
    </source>
</evidence>
<sequence length="161" mass="15872">MNVLLFSLGRPTLAALCAALTGIACSSASAQAQVVNPGDIIVMRDITPRVAYDNVPKDQDPVLVRATTFPANTFNPMMATMVSDTDLTNAHGSNGVAAGGIFGDMGMQAITRTLAGDAGGGAIVRGAIGGAPTPTGGIGGMISSSVTGALAPLTSALGAVK</sequence>
<feature type="signal peptide" evidence="1">
    <location>
        <begin position="1"/>
        <end position="32"/>
    </location>
</feature>
<dbReference type="AlphaFoldDB" id="A0A118HM48"/>
<dbReference type="RefSeq" id="WP_059757501.1">
    <property type="nucleotide sequence ID" value="NZ_CP013414.1"/>
</dbReference>
<accession>A0A118HM48</accession>
<evidence type="ECO:0000313" key="3">
    <source>
        <dbReference type="EMBL" id="OMG70222.1"/>
    </source>
</evidence>
<organism evidence="2 4">
    <name type="scientific">Burkholderia ubonensis</name>
    <dbReference type="NCBI Taxonomy" id="101571"/>
    <lineage>
        <taxon>Bacteria</taxon>
        <taxon>Pseudomonadati</taxon>
        <taxon>Pseudomonadota</taxon>
        <taxon>Betaproteobacteria</taxon>
        <taxon>Burkholderiales</taxon>
        <taxon>Burkholderiaceae</taxon>
        <taxon>Burkholderia</taxon>
        <taxon>Burkholderia cepacia complex</taxon>
    </lineage>
</organism>
<reference evidence="2 4" key="1">
    <citation type="submission" date="2015-11" db="EMBL/GenBank/DDBJ databases">
        <title>Expanding the genomic diversity of Burkholderia species for the development of highly accurate diagnostics.</title>
        <authorList>
            <person name="Sahl J."/>
            <person name="Keim P."/>
            <person name="Wagner D."/>
        </authorList>
    </citation>
    <scope>NUCLEOTIDE SEQUENCE [LARGE SCALE GENOMIC DNA]</scope>
    <source>
        <strain evidence="2 4">MSMB2036</strain>
    </source>
</reference>
<feature type="chain" id="PRO_5010783733" description="Type VI secretion protein" evidence="1">
    <location>
        <begin position="33"/>
        <end position="161"/>
    </location>
</feature>
<name>A0A118HM48_9BURK</name>
<dbReference type="Proteomes" id="UP000187194">
    <property type="component" value="Unassembled WGS sequence"/>
</dbReference>
<reference evidence="3 5" key="2">
    <citation type="submission" date="2017-01" db="EMBL/GenBank/DDBJ databases">
        <title>Phylogeographic, genomic and meropenem susceptibility analysis of Burkholderia ubonensis.</title>
        <authorList>
            <person name="Price E.P."/>
            <person name="Sarovich D.S."/>
            <person name="Webb J.R."/>
            <person name="Hall C.M."/>
            <person name="Sahl J.W."/>
            <person name="Kaestli M."/>
            <person name="Mayo M."/>
            <person name="Harrington G."/>
            <person name="Baker A.L."/>
            <person name="Sidak-Loftis L.C."/>
            <person name="Lummis M."/>
            <person name="Schupp J.M."/>
            <person name="Gillece J.D."/>
            <person name="Tuanyok A."/>
            <person name="Warner J."/>
            <person name="Busch J.D."/>
            <person name="Keim P."/>
            <person name="Currie B.J."/>
            <person name="Wagner D.M."/>
        </authorList>
    </citation>
    <scope>NUCLEOTIDE SEQUENCE [LARGE SCALE GENOMIC DNA]</scope>
    <source>
        <strain evidence="3 5">A21</strain>
    </source>
</reference>
<dbReference type="Proteomes" id="UP000064029">
    <property type="component" value="Unassembled WGS sequence"/>
</dbReference>
<evidence type="ECO:0000313" key="5">
    <source>
        <dbReference type="Proteomes" id="UP000187194"/>
    </source>
</evidence>
<dbReference type="EMBL" id="LOXM01000246">
    <property type="protein sequence ID" value="KVG57231.1"/>
    <property type="molecule type" value="Genomic_DNA"/>
</dbReference>
<keyword evidence="1" id="KW-0732">Signal</keyword>
<gene>
    <name evidence="3" type="ORF">BW685_28880</name>
    <name evidence="2" type="ORF">WJ33_35675</name>
</gene>
<comment type="caution">
    <text evidence="2">The sequence shown here is derived from an EMBL/GenBank/DDBJ whole genome shotgun (WGS) entry which is preliminary data.</text>
</comment>
<dbReference type="EMBL" id="MTJZ01000063">
    <property type="protein sequence ID" value="OMG70222.1"/>
    <property type="molecule type" value="Genomic_DNA"/>
</dbReference>